<evidence type="ECO:0000313" key="2">
    <source>
        <dbReference type="Proteomes" id="UP001227192"/>
    </source>
</evidence>
<comment type="caution">
    <text evidence="1">The sequence shown here is derived from an EMBL/GenBank/DDBJ whole genome shotgun (WGS) entry which is preliminary data.</text>
</comment>
<reference evidence="1" key="1">
    <citation type="submission" date="2015-06" db="EMBL/GenBank/DDBJ databases">
        <authorList>
            <person name="Nguyen H."/>
        </authorList>
    </citation>
    <scope>NUCLEOTIDE SEQUENCE</scope>
    <source>
        <strain evidence="1">DAOM 180753</strain>
    </source>
</reference>
<keyword evidence="2" id="KW-1185">Reference proteome</keyword>
<reference evidence="1" key="2">
    <citation type="journal article" date="2016" name="Fungal Biol.">
        <title>Ochratoxin A production by Penicillium thymicola.</title>
        <authorList>
            <person name="Nguyen H.D.T."/>
            <person name="McMullin D.R."/>
            <person name="Ponomareva E."/>
            <person name="Riley R."/>
            <person name="Pomraning K.R."/>
            <person name="Baker S.E."/>
            <person name="Seifert K.A."/>
        </authorList>
    </citation>
    <scope>NUCLEOTIDE SEQUENCE</scope>
    <source>
        <strain evidence="1">DAOM 180753</strain>
    </source>
</reference>
<evidence type="ECO:0000313" key="1">
    <source>
        <dbReference type="EMBL" id="KAJ9488057.1"/>
    </source>
</evidence>
<sequence length="91" mass="10455">MSHRLRKKKSSDRRRDRTCNLLIRSQAPCHWASRPCCYEILAQMCTLSEAEYGPAFEQASMHLIGAFILPTYVCVEKSHILSLLLTSWEGI</sequence>
<protein>
    <submittedName>
        <fullName evidence="1">Uncharacterized protein</fullName>
    </submittedName>
</protein>
<proteinExistence type="predicted"/>
<dbReference type="AlphaFoldDB" id="A0AAI9TIT7"/>
<dbReference type="EMBL" id="LACB01000132">
    <property type="protein sequence ID" value="KAJ9488057.1"/>
    <property type="molecule type" value="Genomic_DNA"/>
</dbReference>
<dbReference type="Proteomes" id="UP001227192">
    <property type="component" value="Unassembled WGS sequence"/>
</dbReference>
<accession>A0AAI9TIT7</accession>
<gene>
    <name evidence="1" type="ORF">VN97_g5237</name>
</gene>
<name>A0AAI9TIT7_PENTH</name>
<organism evidence="1 2">
    <name type="scientific">Penicillium thymicola</name>
    <dbReference type="NCBI Taxonomy" id="293382"/>
    <lineage>
        <taxon>Eukaryota</taxon>
        <taxon>Fungi</taxon>
        <taxon>Dikarya</taxon>
        <taxon>Ascomycota</taxon>
        <taxon>Pezizomycotina</taxon>
        <taxon>Eurotiomycetes</taxon>
        <taxon>Eurotiomycetidae</taxon>
        <taxon>Eurotiales</taxon>
        <taxon>Aspergillaceae</taxon>
        <taxon>Penicillium</taxon>
    </lineage>
</organism>